<dbReference type="AlphaFoldDB" id="A0A0D2P2C1"/>
<feature type="compositionally biased region" description="Acidic residues" evidence="1">
    <location>
        <begin position="206"/>
        <end position="221"/>
    </location>
</feature>
<gene>
    <name evidence="2" type="ORF">HYPSUDRAFT_208509</name>
</gene>
<feature type="region of interest" description="Disordered" evidence="1">
    <location>
        <begin position="150"/>
        <end position="221"/>
    </location>
</feature>
<feature type="compositionally biased region" description="Polar residues" evidence="1">
    <location>
        <begin position="173"/>
        <end position="191"/>
    </location>
</feature>
<evidence type="ECO:0000313" key="2">
    <source>
        <dbReference type="EMBL" id="KJA14680.1"/>
    </source>
</evidence>
<accession>A0A0D2P2C1</accession>
<dbReference type="Proteomes" id="UP000054270">
    <property type="component" value="Unassembled WGS sequence"/>
</dbReference>
<keyword evidence="3" id="KW-1185">Reference proteome</keyword>
<protein>
    <submittedName>
        <fullName evidence="2">Uncharacterized protein</fullName>
    </submittedName>
</protein>
<feature type="compositionally biased region" description="Basic and acidic residues" evidence="1">
    <location>
        <begin position="193"/>
        <end position="203"/>
    </location>
</feature>
<sequence length="273" mass="29622">MAPDKKTLIAVTESGEAEIYNLVTHQFVAKIAHSTGPFRSIHLVIFYDRQSVALVRKRRPDARGLEGYAHVDIIAQLEADGVSHSFKLEVIRHPPPDDPFHSPEPIFGGGIIRGKGHLAFVTDTTGNVVVVPPEDLEISRGSAFIVSSLADEEVSSTSTTEDANDEERDDNGSDYNTMEEANSDNPGTSNIARDARHDNEHGSDISQEETDEGGDGDDDNNLQEAINFAVDIHRADEQSLRRAGRRDIWGPTVALPTFPGQVAQAGFAGSVIN</sequence>
<evidence type="ECO:0000256" key="1">
    <source>
        <dbReference type="SAM" id="MobiDB-lite"/>
    </source>
</evidence>
<organism evidence="2 3">
    <name type="scientific">Hypholoma sublateritium (strain FD-334 SS-4)</name>
    <dbReference type="NCBI Taxonomy" id="945553"/>
    <lineage>
        <taxon>Eukaryota</taxon>
        <taxon>Fungi</taxon>
        <taxon>Dikarya</taxon>
        <taxon>Basidiomycota</taxon>
        <taxon>Agaricomycotina</taxon>
        <taxon>Agaricomycetes</taxon>
        <taxon>Agaricomycetidae</taxon>
        <taxon>Agaricales</taxon>
        <taxon>Agaricineae</taxon>
        <taxon>Strophariaceae</taxon>
        <taxon>Hypholoma</taxon>
    </lineage>
</organism>
<name>A0A0D2P2C1_HYPSF</name>
<reference evidence="3" key="1">
    <citation type="submission" date="2014-04" db="EMBL/GenBank/DDBJ databases">
        <title>Evolutionary Origins and Diversification of the Mycorrhizal Mutualists.</title>
        <authorList>
            <consortium name="DOE Joint Genome Institute"/>
            <consortium name="Mycorrhizal Genomics Consortium"/>
            <person name="Kohler A."/>
            <person name="Kuo A."/>
            <person name="Nagy L.G."/>
            <person name="Floudas D."/>
            <person name="Copeland A."/>
            <person name="Barry K.W."/>
            <person name="Cichocki N."/>
            <person name="Veneault-Fourrey C."/>
            <person name="LaButti K."/>
            <person name="Lindquist E.A."/>
            <person name="Lipzen A."/>
            <person name="Lundell T."/>
            <person name="Morin E."/>
            <person name="Murat C."/>
            <person name="Riley R."/>
            <person name="Ohm R."/>
            <person name="Sun H."/>
            <person name="Tunlid A."/>
            <person name="Henrissat B."/>
            <person name="Grigoriev I.V."/>
            <person name="Hibbett D.S."/>
            <person name="Martin F."/>
        </authorList>
    </citation>
    <scope>NUCLEOTIDE SEQUENCE [LARGE SCALE GENOMIC DNA]</scope>
    <source>
        <strain evidence="3">FD-334 SS-4</strain>
    </source>
</reference>
<evidence type="ECO:0000313" key="3">
    <source>
        <dbReference type="Proteomes" id="UP000054270"/>
    </source>
</evidence>
<proteinExistence type="predicted"/>
<dbReference type="EMBL" id="KN817669">
    <property type="protein sequence ID" value="KJA14680.1"/>
    <property type="molecule type" value="Genomic_DNA"/>
</dbReference>